<dbReference type="Gene3D" id="3.30.2010.10">
    <property type="entry name" value="Metalloproteases ('zincins'), catalytic domain"/>
    <property type="match status" value="1"/>
</dbReference>
<keyword evidence="7" id="KW-0812">Transmembrane</keyword>
<dbReference type="PANTHER" id="PTHR22726:SF1">
    <property type="entry name" value="METALLOENDOPEPTIDASE OMA1, MITOCHONDRIAL"/>
    <property type="match status" value="1"/>
</dbReference>
<evidence type="ECO:0000256" key="2">
    <source>
        <dbReference type="ARBA" id="ARBA00022723"/>
    </source>
</evidence>
<dbReference type="Pfam" id="PF01435">
    <property type="entry name" value="Peptidase_M48"/>
    <property type="match status" value="1"/>
</dbReference>
<keyword evidence="5 6" id="KW-0482">Metalloprotease</keyword>
<reference evidence="10" key="1">
    <citation type="journal article" date="2019" name="Int. J. Syst. Evol. Microbiol.">
        <title>The Global Catalogue of Microorganisms (GCM) 10K type strain sequencing project: providing services to taxonomists for standard genome sequencing and annotation.</title>
        <authorList>
            <consortium name="The Broad Institute Genomics Platform"/>
            <consortium name="The Broad Institute Genome Sequencing Center for Infectious Disease"/>
            <person name="Wu L."/>
            <person name="Ma J."/>
        </authorList>
    </citation>
    <scope>NUCLEOTIDE SEQUENCE [LARGE SCALE GENOMIC DNA]</scope>
    <source>
        <strain evidence="10">CECT 8570</strain>
    </source>
</reference>
<name>A0ABV8V592_9GAMM</name>
<sequence length="292" mass="32379">MTEYSNPQIPEGINVSSEHPLKEFAAMVLGVGLIILVIILLLAYAAQYAVRYVPFSVEQNLTKNIEQWDINKAFESDAHTLDKTHKQAMESYLQSLADQLIASRKAPYPVVVHYIDSDQVNAFATLGGHLFFTRALLEKMPNENTLAMVMAHEIAHVSHRDPMVALGRGLTLAIAAASILGAGDGVLAQNLVGQVNLLTQLNFSRSAEMDADQEALHTLMAHYGHLYGADTLFKLLRESRDGEEPFEWFSTHPLTEDRLLAIKQFSAQHLSSQKNPKPTPLPILVRELNATK</sequence>
<evidence type="ECO:0000256" key="5">
    <source>
        <dbReference type="ARBA" id="ARBA00023049"/>
    </source>
</evidence>
<keyword evidence="7" id="KW-0472">Membrane</keyword>
<proteinExistence type="inferred from homology"/>
<keyword evidence="10" id="KW-1185">Reference proteome</keyword>
<evidence type="ECO:0000313" key="10">
    <source>
        <dbReference type="Proteomes" id="UP001595840"/>
    </source>
</evidence>
<evidence type="ECO:0000256" key="4">
    <source>
        <dbReference type="ARBA" id="ARBA00022833"/>
    </source>
</evidence>
<evidence type="ECO:0000256" key="7">
    <source>
        <dbReference type="SAM" id="Phobius"/>
    </source>
</evidence>
<gene>
    <name evidence="9" type="ORF">ACFOX3_12180</name>
</gene>
<keyword evidence="4 6" id="KW-0862">Zinc</keyword>
<organism evidence="9 10">
    <name type="scientific">Simiduia curdlanivorans</name>
    <dbReference type="NCBI Taxonomy" id="1492769"/>
    <lineage>
        <taxon>Bacteria</taxon>
        <taxon>Pseudomonadati</taxon>
        <taxon>Pseudomonadota</taxon>
        <taxon>Gammaproteobacteria</taxon>
        <taxon>Cellvibrionales</taxon>
        <taxon>Cellvibrionaceae</taxon>
        <taxon>Simiduia</taxon>
    </lineage>
</organism>
<comment type="cofactor">
    <cofactor evidence="6">
        <name>Zn(2+)</name>
        <dbReference type="ChEBI" id="CHEBI:29105"/>
    </cofactor>
    <text evidence="6">Binds 1 zinc ion per subunit.</text>
</comment>
<keyword evidence="2" id="KW-0479">Metal-binding</keyword>
<comment type="caution">
    <text evidence="9">The sequence shown here is derived from an EMBL/GenBank/DDBJ whole genome shotgun (WGS) entry which is preliminary data.</text>
</comment>
<keyword evidence="3 6" id="KW-0378">Hydrolase</keyword>
<dbReference type="EMBL" id="JBHSCX010000015">
    <property type="protein sequence ID" value="MFC4363065.1"/>
    <property type="molecule type" value="Genomic_DNA"/>
</dbReference>
<evidence type="ECO:0000256" key="3">
    <source>
        <dbReference type="ARBA" id="ARBA00022801"/>
    </source>
</evidence>
<dbReference type="Proteomes" id="UP001595840">
    <property type="component" value="Unassembled WGS sequence"/>
</dbReference>
<feature type="transmembrane region" description="Helical" evidence="7">
    <location>
        <begin position="24"/>
        <end position="46"/>
    </location>
</feature>
<evidence type="ECO:0000313" key="9">
    <source>
        <dbReference type="EMBL" id="MFC4363065.1"/>
    </source>
</evidence>
<evidence type="ECO:0000259" key="8">
    <source>
        <dbReference type="Pfam" id="PF01435"/>
    </source>
</evidence>
<keyword evidence="7" id="KW-1133">Transmembrane helix</keyword>
<dbReference type="InterPro" id="IPR051156">
    <property type="entry name" value="Mito/Outer_Membr_Metalloprot"/>
</dbReference>
<dbReference type="InterPro" id="IPR001915">
    <property type="entry name" value="Peptidase_M48"/>
</dbReference>
<comment type="similarity">
    <text evidence="6">Belongs to the peptidase M48 family.</text>
</comment>
<protein>
    <submittedName>
        <fullName evidence="9">M48 family metallopeptidase</fullName>
    </submittedName>
</protein>
<accession>A0ABV8V592</accession>
<dbReference type="CDD" id="cd07332">
    <property type="entry name" value="M48C_Oma1_like"/>
    <property type="match status" value="1"/>
</dbReference>
<dbReference type="PANTHER" id="PTHR22726">
    <property type="entry name" value="METALLOENDOPEPTIDASE OMA1"/>
    <property type="match status" value="1"/>
</dbReference>
<evidence type="ECO:0000256" key="6">
    <source>
        <dbReference type="RuleBase" id="RU003983"/>
    </source>
</evidence>
<dbReference type="RefSeq" id="WP_290265189.1">
    <property type="nucleotide sequence ID" value="NZ_JAUFQG010000006.1"/>
</dbReference>
<evidence type="ECO:0000256" key="1">
    <source>
        <dbReference type="ARBA" id="ARBA00022670"/>
    </source>
</evidence>
<feature type="domain" description="Peptidase M48" evidence="8">
    <location>
        <begin position="90"/>
        <end position="264"/>
    </location>
</feature>
<keyword evidence="1 6" id="KW-0645">Protease</keyword>